<evidence type="ECO:0000256" key="1">
    <source>
        <dbReference type="SAM" id="Coils"/>
    </source>
</evidence>
<dbReference type="Proteomes" id="UP001164746">
    <property type="component" value="Chromosome 3"/>
</dbReference>
<evidence type="ECO:0000256" key="2">
    <source>
        <dbReference type="SAM" id="MobiDB-lite"/>
    </source>
</evidence>
<feature type="compositionally biased region" description="Basic and acidic residues" evidence="2">
    <location>
        <begin position="355"/>
        <end position="366"/>
    </location>
</feature>
<feature type="compositionally biased region" description="Polar residues" evidence="2">
    <location>
        <begin position="17"/>
        <end position="31"/>
    </location>
</feature>
<keyword evidence="4" id="KW-1185">Reference proteome</keyword>
<evidence type="ECO:0000313" key="4">
    <source>
        <dbReference type="Proteomes" id="UP001164746"/>
    </source>
</evidence>
<feature type="region of interest" description="Disordered" evidence="2">
    <location>
        <begin position="17"/>
        <end position="42"/>
    </location>
</feature>
<feature type="compositionally biased region" description="Low complexity" evidence="2">
    <location>
        <begin position="189"/>
        <end position="203"/>
    </location>
</feature>
<proteinExistence type="predicted"/>
<name>A0ABY7DQZ2_MYAAR</name>
<feature type="region of interest" description="Disordered" evidence="2">
    <location>
        <begin position="355"/>
        <end position="471"/>
    </location>
</feature>
<evidence type="ECO:0000313" key="3">
    <source>
        <dbReference type="EMBL" id="WAQ99834.1"/>
    </source>
</evidence>
<dbReference type="EMBL" id="CP111014">
    <property type="protein sequence ID" value="WAQ99834.1"/>
    <property type="molecule type" value="Genomic_DNA"/>
</dbReference>
<protein>
    <submittedName>
        <fullName evidence="3">Uncharacterized protein</fullName>
    </submittedName>
</protein>
<feature type="compositionally biased region" description="Polar residues" evidence="2">
    <location>
        <begin position="371"/>
        <end position="382"/>
    </location>
</feature>
<feature type="region of interest" description="Disordered" evidence="2">
    <location>
        <begin position="163"/>
        <end position="211"/>
    </location>
</feature>
<reference evidence="3" key="1">
    <citation type="submission" date="2022-11" db="EMBL/GenBank/DDBJ databases">
        <title>Centuries of genome instability and evolution in soft-shell clam transmissible cancer (bioRxiv).</title>
        <authorList>
            <person name="Hart S.F.M."/>
            <person name="Yonemitsu M.A."/>
            <person name="Giersch R.M."/>
            <person name="Beal B.F."/>
            <person name="Arriagada G."/>
            <person name="Davis B.W."/>
            <person name="Ostrander E.A."/>
            <person name="Goff S.P."/>
            <person name="Metzger M.J."/>
        </authorList>
    </citation>
    <scope>NUCLEOTIDE SEQUENCE</scope>
    <source>
        <strain evidence="3">MELC-2E11</strain>
        <tissue evidence="3">Siphon/mantle</tissue>
    </source>
</reference>
<sequence>MELHVWARFDTSGKIESVQSSFSQTPETQNPPGWVGSVAPEGGERFVPYEEKKDLDTKLTRKVDEMGLIVMQMAELSKRNKIQEKLIRQYEERIKTLENELHVNNHKTSDNPAAGERTCGCRRQSQTEQKTVSMTTSVTIQCSCASQSLCPKDNDNEGIAITEENDLSKEENRSGKSQHSRPSTLNIDVGSSSSNGSVSFSGNMPPTSVTKGYVPNEKGYCYARSIPKRVDSDMKCVEDESHTADAETYTPSICDNLSPSKDALTDVDGDIFGHLDCQGYLQLDTSKQPENRDSPLGCVDSKGYLILTGRSLSAQSEQMHGPHVPDMEDGAPNHHMDRCSPVHHVNEQIHVSFKEFRSNSQEKDTIEQVPVSCSPTQRQSVTFDPAHEVHTGYIEIPETSTSERNPMPVPRRPKYRTSSGGEADLVKPKRHGARSETVPGSSSRQLGRDSPPTPLVDTHKGHEHPLSPALLNGFHRNSCPDIRKDDNLNTVLKDMRTTAEWNQEKQRLIFRSSDCTASVVEHELGATVQVIYQSFKSVAAKKGHHKVMVYPTADLFKRVRREIYRQSSRDVSEDFCCKCLDIIKAKVKAKSP</sequence>
<accession>A0ABY7DQZ2</accession>
<feature type="compositionally biased region" description="Polar residues" evidence="2">
    <location>
        <begin position="175"/>
        <end position="186"/>
    </location>
</feature>
<gene>
    <name evidence="3" type="ORF">MAR_024207</name>
</gene>
<feature type="coiled-coil region" evidence="1">
    <location>
        <begin position="73"/>
        <end position="107"/>
    </location>
</feature>
<keyword evidence="1" id="KW-0175">Coiled coil</keyword>
<organism evidence="3 4">
    <name type="scientific">Mya arenaria</name>
    <name type="common">Soft-shell clam</name>
    <dbReference type="NCBI Taxonomy" id="6604"/>
    <lineage>
        <taxon>Eukaryota</taxon>
        <taxon>Metazoa</taxon>
        <taxon>Spiralia</taxon>
        <taxon>Lophotrochozoa</taxon>
        <taxon>Mollusca</taxon>
        <taxon>Bivalvia</taxon>
        <taxon>Autobranchia</taxon>
        <taxon>Heteroconchia</taxon>
        <taxon>Euheterodonta</taxon>
        <taxon>Imparidentia</taxon>
        <taxon>Neoheterodontei</taxon>
        <taxon>Myida</taxon>
        <taxon>Myoidea</taxon>
        <taxon>Myidae</taxon>
        <taxon>Mya</taxon>
    </lineage>
</organism>